<name>A0A6A3I5H8_9STRA</name>
<proteinExistence type="predicted"/>
<dbReference type="AlphaFoldDB" id="A0A6A3I5H8"/>
<evidence type="ECO:0000313" key="1">
    <source>
        <dbReference type="EMBL" id="KAE8975468.1"/>
    </source>
</evidence>
<feature type="non-terminal residue" evidence="1">
    <location>
        <position position="56"/>
    </location>
</feature>
<accession>A0A6A3I5H8</accession>
<gene>
    <name evidence="1" type="ORF">PR001_g25693</name>
</gene>
<organism evidence="1 2">
    <name type="scientific">Phytophthora rubi</name>
    <dbReference type="NCBI Taxonomy" id="129364"/>
    <lineage>
        <taxon>Eukaryota</taxon>
        <taxon>Sar</taxon>
        <taxon>Stramenopiles</taxon>
        <taxon>Oomycota</taxon>
        <taxon>Peronosporomycetes</taxon>
        <taxon>Peronosporales</taxon>
        <taxon>Peronosporaceae</taxon>
        <taxon>Phytophthora</taxon>
    </lineage>
</organism>
<reference evidence="1 2" key="1">
    <citation type="submission" date="2018-09" db="EMBL/GenBank/DDBJ databases">
        <title>Genomic investigation of the strawberry pathogen Phytophthora fragariae indicates pathogenicity is determined by transcriptional variation in three key races.</title>
        <authorList>
            <person name="Adams T.M."/>
            <person name="Armitage A.D."/>
            <person name="Sobczyk M.K."/>
            <person name="Bates H.J."/>
            <person name="Dunwell J.M."/>
            <person name="Nellist C.F."/>
            <person name="Harrison R.J."/>
        </authorList>
    </citation>
    <scope>NUCLEOTIDE SEQUENCE [LARGE SCALE GENOMIC DNA]</scope>
    <source>
        <strain evidence="1 2">SCRP249</strain>
    </source>
</reference>
<dbReference type="Proteomes" id="UP000429607">
    <property type="component" value="Unassembled WGS sequence"/>
</dbReference>
<protein>
    <submittedName>
        <fullName evidence="1">Uncharacterized protein</fullName>
    </submittedName>
</protein>
<dbReference type="EMBL" id="QXFV01003588">
    <property type="protein sequence ID" value="KAE8975468.1"/>
    <property type="molecule type" value="Genomic_DNA"/>
</dbReference>
<evidence type="ECO:0000313" key="2">
    <source>
        <dbReference type="Proteomes" id="UP000429607"/>
    </source>
</evidence>
<comment type="caution">
    <text evidence="1">The sequence shown here is derived from an EMBL/GenBank/DDBJ whole genome shotgun (WGS) entry which is preliminary data.</text>
</comment>
<sequence>MLSKIMLRPGAGSPVRKTLLQRAFATSGADTPKSVDGVRINRYSATVTQPKARGAS</sequence>